<reference evidence="7" key="2">
    <citation type="submission" date="2021-09" db="EMBL/GenBank/DDBJ databases">
        <authorList>
            <person name="Jia N."/>
            <person name="Wang J."/>
            <person name="Shi W."/>
            <person name="Du L."/>
            <person name="Sun Y."/>
            <person name="Zhan W."/>
            <person name="Jiang J."/>
            <person name="Wang Q."/>
            <person name="Zhang B."/>
            <person name="Ji P."/>
            <person name="Sakyi L.B."/>
            <person name="Cui X."/>
            <person name="Yuan T."/>
            <person name="Jiang B."/>
            <person name="Yang W."/>
            <person name="Lam T.T.-Y."/>
            <person name="Chang Q."/>
            <person name="Ding S."/>
            <person name="Wang X."/>
            <person name="Zhu J."/>
            <person name="Ruan X."/>
            <person name="Zhao L."/>
            <person name="Wei J."/>
            <person name="Que T."/>
            <person name="Du C."/>
            <person name="Cheng J."/>
            <person name="Dai P."/>
            <person name="Han X."/>
            <person name="Huang E."/>
            <person name="Gao Y."/>
            <person name="Liu J."/>
            <person name="Shao H."/>
            <person name="Ye R."/>
            <person name="Li L."/>
            <person name="Wei W."/>
            <person name="Wang X."/>
            <person name="Wang C."/>
            <person name="Huo Q."/>
            <person name="Li W."/>
            <person name="Guo W."/>
            <person name="Chen H."/>
            <person name="Chen S."/>
            <person name="Zhou L."/>
            <person name="Zhou L."/>
            <person name="Ni X."/>
            <person name="Tian J."/>
            <person name="Zhou Y."/>
            <person name="Sheng Y."/>
            <person name="Liu T."/>
            <person name="Pan Y."/>
            <person name="Xia L."/>
            <person name="Li J."/>
            <person name="Zhao F."/>
            <person name="Cao W."/>
        </authorList>
    </citation>
    <scope>NUCLEOTIDE SEQUENCE</scope>
    <source>
        <strain evidence="7">Rmic-2018</strain>
        <tissue evidence="7">Larvae</tissue>
    </source>
</reference>
<keyword evidence="8" id="KW-1185">Reference proteome</keyword>
<comment type="subcellular location">
    <subcellularLocation>
        <location evidence="1">Membrane</location>
        <topology evidence="1">Multi-pass membrane protein</topology>
    </subcellularLocation>
</comment>
<gene>
    <name evidence="7" type="ORF">HPB51_019790</name>
</gene>
<evidence type="ECO:0000256" key="3">
    <source>
        <dbReference type="ARBA" id="ARBA00022989"/>
    </source>
</evidence>
<sequence length="698" mass="79392">MDVVSHWCVFYLGIVRELFTTELTLRCMGTAVILLTGAGYALSAKARAITWLLVPFLCGRAGRSALVTASVSLILRGKLRRFKSSAISCPTAIHAQEQAKVIHNETAAIDEEVKPIEKEVSGDVREERALEADAEYVDKVSDNDPRSKLVREKYQELKKELQSDDQFEADYAKKLELRCEGIFSQGVRACRNAFKSAETRCFEALSILGYLFCWPMKLTLLCHVVSTFLGKRTCDGLEPINAGFGQSISAMEAVKREFDANFKVNVQYKLITPEDAINVISPEDLAKGVQAEFENRHKAIPLIAVALSRLFAVVLLSAVLEAKGYVDSYLGDMAFDNIYVTEYFCKIDVRRERKGLSTLLPLKRYEAIDIYDPLEFRFSRRETTVLMRAVASELVHVVFGSIMLGLDYLIYDVLDIIRRNADVEFIQEGYHRIALQVFGTGAVSNLVRKIFKDFDIEEKLERIASNAHCLPNPREDISLADPQGLPCLRFPCWTRVRAAVRNEDAESSVRLLFRQGELPAWIVTVVPAMYWPRRCTGPAGGLVAKREKKRVLHLYNKMLKQRAGYLRYVRHRIRKLVRDREFDLNVGWFEFVRKVAPRTYRLLQFLGIAYQRCCLVCGDPEDSDSYVCPTEVCQCIYCFSCWSEIEDTATLYKHKDERTLVIVEAAQMAREQVPCISKPSVALSEKELRFLEGFGARK</sequence>
<evidence type="ECO:0000259" key="6">
    <source>
        <dbReference type="Pfam" id="PF26037"/>
    </source>
</evidence>
<name>A0A9J6E372_RHIMP</name>
<reference evidence="7" key="1">
    <citation type="journal article" date="2020" name="Cell">
        <title>Large-Scale Comparative Analyses of Tick Genomes Elucidate Their Genetic Diversity and Vector Capacities.</title>
        <authorList>
            <consortium name="Tick Genome and Microbiome Consortium (TIGMIC)"/>
            <person name="Jia N."/>
            <person name="Wang J."/>
            <person name="Shi W."/>
            <person name="Du L."/>
            <person name="Sun Y."/>
            <person name="Zhan W."/>
            <person name="Jiang J.F."/>
            <person name="Wang Q."/>
            <person name="Zhang B."/>
            <person name="Ji P."/>
            <person name="Bell-Sakyi L."/>
            <person name="Cui X.M."/>
            <person name="Yuan T.T."/>
            <person name="Jiang B.G."/>
            <person name="Yang W.F."/>
            <person name="Lam T.T."/>
            <person name="Chang Q.C."/>
            <person name="Ding S.J."/>
            <person name="Wang X.J."/>
            <person name="Zhu J.G."/>
            <person name="Ruan X.D."/>
            <person name="Zhao L."/>
            <person name="Wei J.T."/>
            <person name="Ye R.Z."/>
            <person name="Que T.C."/>
            <person name="Du C.H."/>
            <person name="Zhou Y.H."/>
            <person name="Cheng J.X."/>
            <person name="Dai P.F."/>
            <person name="Guo W.B."/>
            <person name="Han X.H."/>
            <person name="Huang E.J."/>
            <person name="Li L.F."/>
            <person name="Wei W."/>
            <person name="Gao Y.C."/>
            <person name="Liu J.Z."/>
            <person name="Shao H.Z."/>
            <person name="Wang X."/>
            <person name="Wang C.C."/>
            <person name="Yang T.C."/>
            <person name="Huo Q.B."/>
            <person name="Li W."/>
            <person name="Chen H.Y."/>
            <person name="Chen S.E."/>
            <person name="Zhou L.G."/>
            <person name="Ni X.B."/>
            <person name="Tian J.H."/>
            <person name="Sheng Y."/>
            <person name="Liu T."/>
            <person name="Pan Y.S."/>
            <person name="Xia L.Y."/>
            <person name="Li J."/>
            <person name="Zhao F."/>
            <person name="Cao W.C."/>
        </authorList>
    </citation>
    <scope>NUCLEOTIDE SEQUENCE</scope>
    <source>
        <strain evidence="7">Rmic-2018</strain>
    </source>
</reference>
<dbReference type="Proteomes" id="UP000821866">
    <property type="component" value="Chromosome 4"/>
</dbReference>
<dbReference type="VEuPathDB" id="VectorBase:LOC119168331"/>
<evidence type="ECO:0000313" key="8">
    <source>
        <dbReference type="Proteomes" id="UP000821866"/>
    </source>
</evidence>
<feature type="domain" description="E3 ubiquitin-protein ligase DCST1-like C-terminal" evidence="6">
    <location>
        <begin position="612"/>
        <end position="653"/>
    </location>
</feature>
<comment type="caution">
    <text evidence="7">The sequence shown here is derived from an EMBL/GenBank/DDBJ whole genome shotgun (WGS) entry which is preliminary data.</text>
</comment>
<keyword evidence="4" id="KW-0472">Membrane</keyword>
<dbReference type="InterPro" id="IPR058842">
    <property type="entry name" value="DCST1_C"/>
</dbReference>
<dbReference type="Pfam" id="PF07782">
    <property type="entry name" value="DC_STAMP"/>
    <property type="match status" value="1"/>
</dbReference>
<evidence type="ECO:0000313" key="7">
    <source>
        <dbReference type="EMBL" id="KAH8028798.1"/>
    </source>
</evidence>
<evidence type="ECO:0000256" key="1">
    <source>
        <dbReference type="ARBA" id="ARBA00004141"/>
    </source>
</evidence>
<dbReference type="AlphaFoldDB" id="A0A9J6E372"/>
<accession>A0A9J6E372</accession>
<dbReference type="InterPro" id="IPR051856">
    <property type="entry name" value="CSR-E3_Ligase_Protein"/>
</dbReference>
<keyword evidence="3" id="KW-1133">Transmembrane helix</keyword>
<evidence type="ECO:0000259" key="5">
    <source>
        <dbReference type="Pfam" id="PF07782"/>
    </source>
</evidence>
<dbReference type="EMBL" id="JABSTU010000006">
    <property type="protein sequence ID" value="KAH8028798.1"/>
    <property type="molecule type" value="Genomic_DNA"/>
</dbReference>
<dbReference type="PANTHER" id="PTHR21041:SF17">
    <property type="entry name" value="E3 UBIQUITIN-PROTEIN LIGASE DCST1"/>
    <property type="match status" value="1"/>
</dbReference>
<protein>
    <submittedName>
        <fullName evidence="7">Uncharacterized protein</fullName>
    </submittedName>
</protein>
<organism evidence="7 8">
    <name type="scientific">Rhipicephalus microplus</name>
    <name type="common">Cattle tick</name>
    <name type="synonym">Boophilus microplus</name>
    <dbReference type="NCBI Taxonomy" id="6941"/>
    <lineage>
        <taxon>Eukaryota</taxon>
        <taxon>Metazoa</taxon>
        <taxon>Ecdysozoa</taxon>
        <taxon>Arthropoda</taxon>
        <taxon>Chelicerata</taxon>
        <taxon>Arachnida</taxon>
        <taxon>Acari</taxon>
        <taxon>Parasitiformes</taxon>
        <taxon>Ixodida</taxon>
        <taxon>Ixodoidea</taxon>
        <taxon>Ixodidae</taxon>
        <taxon>Rhipicephalinae</taxon>
        <taxon>Rhipicephalus</taxon>
        <taxon>Boophilus</taxon>
    </lineage>
</organism>
<evidence type="ECO:0000256" key="4">
    <source>
        <dbReference type="ARBA" id="ARBA00023136"/>
    </source>
</evidence>
<dbReference type="InterPro" id="IPR012858">
    <property type="entry name" value="DC_STAMP-like"/>
</dbReference>
<keyword evidence="2" id="KW-0812">Transmembrane</keyword>
<evidence type="ECO:0000256" key="2">
    <source>
        <dbReference type="ARBA" id="ARBA00022692"/>
    </source>
</evidence>
<feature type="domain" description="Dendritic cell-specific transmembrane protein-like" evidence="5">
    <location>
        <begin position="335"/>
        <end position="475"/>
    </location>
</feature>
<dbReference type="Pfam" id="PF26037">
    <property type="entry name" value="zf-RING_DCST1_C"/>
    <property type="match status" value="1"/>
</dbReference>
<dbReference type="PANTHER" id="PTHR21041">
    <property type="entry name" value="DENDRITIC CELL-SPECIFIC TRANSMEMBRANE PROTEIN"/>
    <property type="match status" value="1"/>
</dbReference>
<proteinExistence type="predicted"/>
<dbReference type="GO" id="GO:0016020">
    <property type="term" value="C:membrane"/>
    <property type="evidence" value="ECO:0007669"/>
    <property type="project" value="UniProtKB-SubCell"/>
</dbReference>